<comment type="caution">
    <text evidence="1">The sequence shown here is derived from an EMBL/GenBank/DDBJ whole genome shotgun (WGS) entry which is preliminary data.</text>
</comment>
<accession>A0AAE1A7K0</accession>
<evidence type="ECO:0000313" key="1">
    <source>
        <dbReference type="EMBL" id="KAK3782753.1"/>
    </source>
</evidence>
<proteinExistence type="predicted"/>
<evidence type="ECO:0000313" key="2">
    <source>
        <dbReference type="Proteomes" id="UP001283361"/>
    </source>
</evidence>
<keyword evidence="2" id="KW-1185">Reference proteome</keyword>
<name>A0AAE1A7K0_9GAST</name>
<dbReference type="Proteomes" id="UP001283361">
    <property type="component" value="Unassembled WGS sequence"/>
</dbReference>
<reference evidence="1" key="1">
    <citation type="journal article" date="2023" name="G3 (Bethesda)">
        <title>A reference genome for the long-term kleptoplast-retaining sea slug Elysia crispata morphotype clarki.</title>
        <authorList>
            <person name="Eastman K.E."/>
            <person name="Pendleton A.L."/>
            <person name="Shaikh M.A."/>
            <person name="Suttiyut T."/>
            <person name="Ogas R."/>
            <person name="Tomko P."/>
            <person name="Gavelis G."/>
            <person name="Widhalm J.R."/>
            <person name="Wisecaver J.H."/>
        </authorList>
    </citation>
    <scope>NUCLEOTIDE SEQUENCE</scope>
    <source>
        <strain evidence="1">ECLA1</strain>
    </source>
</reference>
<dbReference type="EMBL" id="JAWDGP010002489">
    <property type="protein sequence ID" value="KAK3782753.1"/>
    <property type="molecule type" value="Genomic_DNA"/>
</dbReference>
<dbReference type="AlphaFoldDB" id="A0AAE1A7K0"/>
<organism evidence="1 2">
    <name type="scientific">Elysia crispata</name>
    <name type="common">lettuce slug</name>
    <dbReference type="NCBI Taxonomy" id="231223"/>
    <lineage>
        <taxon>Eukaryota</taxon>
        <taxon>Metazoa</taxon>
        <taxon>Spiralia</taxon>
        <taxon>Lophotrochozoa</taxon>
        <taxon>Mollusca</taxon>
        <taxon>Gastropoda</taxon>
        <taxon>Heterobranchia</taxon>
        <taxon>Euthyneura</taxon>
        <taxon>Panpulmonata</taxon>
        <taxon>Sacoglossa</taxon>
        <taxon>Placobranchoidea</taxon>
        <taxon>Plakobranchidae</taxon>
        <taxon>Elysia</taxon>
    </lineage>
</organism>
<gene>
    <name evidence="1" type="ORF">RRG08_037752</name>
</gene>
<sequence length="116" mass="13183">MVFREKENLLKKNAKKDTALVEERPINAQICLQTLSRLLRFTTRTRDKAEDRGVFKILIDALKCGNPAGTTPCRTRDLAREDQVIPHHLIEMKQAETEIQGYNPAPLGWPSSALEI</sequence>
<protein>
    <submittedName>
        <fullName evidence="1">Uncharacterized protein</fullName>
    </submittedName>
</protein>